<dbReference type="SUPFAM" id="SSF56935">
    <property type="entry name" value="Porins"/>
    <property type="match status" value="1"/>
</dbReference>
<keyword evidence="16" id="KW-1185">Reference proteome</keyword>
<evidence type="ECO:0000259" key="14">
    <source>
        <dbReference type="Pfam" id="PF07715"/>
    </source>
</evidence>
<accession>A0ABZ1CFV9</accession>
<dbReference type="InterPro" id="IPR012910">
    <property type="entry name" value="Plug_dom"/>
</dbReference>
<dbReference type="Gene3D" id="2.40.170.20">
    <property type="entry name" value="TonB-dependent receptor, beta-barrel domain"/>
    <property type="match status" value="1"/>
</dbReference>
<evidence type="ECO:0000256" key="9">
    <source>
        <dbReference type="ARBA" id="ARBA00023237"/>
    </source>
</evidence>
<evidence type="ECO:0000313" key="16">
    <source>
        <dbReference type="Proteomes" id="UP000738431"/>
    </source>
</evidence>
<gene>
    <name evidence="15" type="ORF">K1X11_008535</name>
</gene>
<evidence type="ECO:0000256" key="3">
    <source>
        <dbReference type="ARBA" id="ARBA00022452"/>
    </source>
</evidence>
<dbReference type="PROSITE" id="PS52016">
    <property type="entry name" value="TONB_DEPENDENT_REC_3"/>
    <property type="match status" value="1"/>
</dbReference>
<feature type="domain" description="TonB-dependent receptor plug" evidence="14">
    <location>
        <begin position="58"/>
        <end position="165"/>
    </location>
</feature>
<dbReference type="Pfam" id="PF07715">
    <property type="entry name" value="Plug"/>
    <property type="match status" value="1"/>
</dbReference>
<evidence type="ECO:0000256" key="8">
    <source>
        <dbReference type="ARBA" id="ARBA00023170"/>
    </source>
</evidence>
<dbReference type="PANTHER" id="PTHR30069:SF29">
    <property type="entry name" value="HEMOGLOBIN AND HEMOGLOBIN-HAPTOGLOBIN-BINDING PROTEIN 1-RELATED"/>
    <property type="match status" value="1"/>
</dbReference>
<evidence type="ECO:0000256" key="4">
    <source>
        <dbReference type="ARBA" id="ARBA00022692"/>
    </source>
</evidence>
<dbReference type="Pfam" id="PF00593">
    <property type="entry name" value="TonB_dep_Rec_b-barrel"/>
    <property type="match status" value="1"/>
</dbReference>
<keyword evidence="4 10" id="KW-0812">Transmembrane</keyword>
<dbReference type="Proteomes" id="UP000738431">
    <property type="component" value="Chromosome"/>
</dbReference>
<dbReference type="RefSeq" id="WP_221029858.1">
    <property type="nucleotide sequence ID" value="NZ_CP139781.1"/>
</dbReference>
<evidence type="ECO:0000259" key="13">
    <source>
        <dbReference type="Pfam" id="PF00593"/>
    </source>
</evidence>
<feature type="domain" description="TonB-dependent receptor-like beta-barrel" evidence="13">
    <location>
        <begin position="280"/>
        <end position="641"/>
    </location>
</feature>
<sequence length="680" mass="76072">MSDYRTTRWGRLVLVLTAATVAALPVARAQFTDFTTMDLADLSYVRITSLGRTEHTLVDYPAAATVLVSEDIDRLGVLTLADTLRGVPGLQVARIDPFHFAVSARGFNDNTVNKMLVVADGRSLHDGTFSGTNWGMQDMLLGDLDRIEVLRGPGASLWGANAMNGFINIVSKPVRETFGTHAALAVGEDQLGMAEVRHGWSLSNRTAARVYAKVQHQEADASTLPFIGIHEWQTALAGTRVEHSVTDDRQLTVIAEWRELDANGESFLPTLVPPYRDSLPEDRHARAGNISLEWQQPLPLWNGGLKFNAGFDHLRDRRDTLSEERNTVTADLQAKLYPLPGHELLTGLTYRRTLDHLSSNTIFSFSDPSDTVTFFGAFVQDEFDPIPDRLRLTVGAKLEQNSYSGWEFQPSLRAIWALHPEHRLWAAISKAARTPSRAEHGVDYFSSVVPANPPYIPLPVATHIRGSEDFSSEYLTAFEVGYRYAPHPRLTLEATYYYNDYTDLRGFYTGTVTPVFAAPVPHFAVDVPTSNDVVGHTKGGEINLTWQAAPSLRFETSYSWMHMNLTDQTNVGDEISGFSVELYELSTPSHTTRAQASWSPHPDWDLDLGWQQVGSLESGLVPTYDALHVRLAWTPHPAWRIELIGRDLLDAQHREYAEIFSREVQPNLSRSLYLRLTFQR</sequence>
<reference evidence="15 16" key="2">
    <citation type="submission" date="2023-12" db="EMBL/GenBank/DDBJ databases">
        <title>Description of an unclassified Opitutus bacterium of Verrucomicrobiota.</title>
        <authorList>
            <person name="Zhang D.-F."/>
        </authorList>
    </citation>
    <scope>NUCLEOTIDE SEQUENCE [LARGE SCALE GENOMIC DNA]</scope>
    <source>
        <strain evidence="15 16">WL0086</strain>
    </source>
</reference>
<keyword evidence="5 12" id="KW-0732">Signal</keyword>
<dbReference type="InterPro" id="IPR037066">
    <property type="entry name" value="Plug_dom_sf"/>
</dbReference>
<evidence type="ECO:0000256" key="12">
    <source>
        <dbReference type="SAM" id="SignalP"/>
    </source>
</evidence>
<comment type="similarity">
    <text evidence="10 11">Belongs to the TonB-dependent receptor family.</text>
</comment>
<proteinExistence type="inferred from homology"/>
<evidence type="ECO:0000256" key="10">
    <source>
        <dbReference type="PROSITE-ProRule" id="PRU01360"/>
    </source>
</evidence>
<protein>
    <submittedName>
        <fullName evidence="15">TonB-dependent receptor</fullName>
    </submittedName>
</protein>
<dbReference type="PANTHER" id="PTHR30069">
    <property type="entry name" value="TONB-DEPENDENT OUTER MEMBRANE RECEPTOR"/>
    <property type="match status" value="1"/>
</dbReference>
<evidence type="ECO:0000256" key="5">
    <source>
        <dbReference type="ARBA" id="ARBA00022729"/>
    </source>
</evidence>
<dbReference type="InterPro" id="IPR039426">
    <property type="entry name" value="TonB-dep_rcpt-like"/>
</dbReference>
<dbReference type="Gene3D" id="2.170.130.10">
    <property type="entry name" value="TonB-dependent receptor, plug domain"/>
    <property type="match status" value="1"/>
</dbReference>
<evidence type="ECO:0000256" key="6">
    <source>
        <dbReference type="ARBA" id="ARBA00023077"/>
    </source>
</evidence>
<reference evidence="15 16" key="1">
    <citation type="submission" date="2021-08" db="EMBL/GenBank/DDBJ databases">
        <authorList>
            <person name="Zhang D."/>
            <person name="Zhang A."/>
            <person name="Wang L."/>
        </authorList>
    </citation>
    <scope>NUCLEOTIDE SEQUENCE [LARGE SCALE GENOMIC DNA]</scope>
    <source>
        <strain evidence="15 16">WL0086</strain>
    </source>
</reference>
<keyword evidence="3 10" id="KW-1134">Transmembrane beta strand</keyword>
<organism evidence="15 16">
    <name type="scientific">Actomonas aquatica</name>
    <dbReference type="NCBI Taxonomy" id="2866162"/>
    <lineage>
        <taxon>Bacteria</taxon>
        <taxon>Pseudomonadati</taxon>
        <taxon>Verrucomicrobiota</taxon>
        <taxon>Opitutia</taxon>
        <taxon>Opitutales</taxon>
        <taxon>Opitutaceae</taxon>
        <taxon>Actomonas</taxon>
    </lineage>
</organism>
<evidence type="ECO:0000256" key="7">
    <source>
        <dbReference type="ARBA" id="ARBA00023136"/>
    </source>
</evidence>
<evidence type="ECO:0000256" key="11">
    <source>
        <dbReference type="RuleBase" id="RU003357"/>
    </source>
</evidence>
<dbReference type="InterPro" id="IPR036942">
    <property type="entry name" value="Beta-barrel_TonB_sf"/>
</dbReference>
<feature type="signal peptide" evidence="12">
    <location>
        <begin position="1"/>
        <end position="29"/>
    </location>
</feature>
<keyword evidence="9 10" id="KW-0998">Cell outer membrane</keyword>
<keyword evidence="6 11" id="KW-0798">TonB box</keyword>
<evidence type="ECO:0000256" key="2">
    <source>
        <dbReference type="ARBA" id="ARBA00022448"/>
    </source>
</evidence>
<evidence type="ECO:0000256" key="1">
    <source>
        <dbReference type="ARBA" id="ARBA00004571"/>
    </source>
</evidence>
<keyword evidence="7 10" id="KW-0472">Membrane</keyword>
<dbReference type="EMBL" id="CP139781">
    <property type="protein sequence ID" value="WRQ89454.1"/>
    <property type="molecule type" value="Genomic_DNA"/>
</dbReference>
<evidence type="ECO:0000313" key="15">
    <source>
        <dbReference type="EMBL" id="WRQ89454.1"/>
    </source>
</evidence>
<dbReference type="InterPro" id="IPR000531">
    <property type="entry name" value="Beta-barrel_TonB"/>
</dbReference>
<feature type="chain" id="PRO_5046370454" evidence="12">
    <location>
        <begin position="30"/>
        <end position="680"/>
    </location>
</feature>
<comment type="subcellular location">
    <subcellularLocation>
        <location evidence="1 10">Cell outer membrane</location>
        <topology evidence="1 10">Multi-pass membrane protein</topology>
    </subcellularLocation>
</comment>
<keyword evidence="8 15" id="KW-0675">Receptor</keyword>
<name>A0ABZ1CFV9_9BACT</name>
<keyword evidence="2 10" id="KW-0813">Transport</keyword>